<sequence>MLLHLRITVPADRADEVHALLDDHVGVTHLVHLRGAVRRPDGDLVMCDVARESVDHLVDELQRHGVDEDGGIAIESVDTSLSAASERAEQDAPGDGADAVVWDQVVATADEESRLTWTFCAFLTIACLLAALAIITDSAVLLIGGMVMGPEFSPLAGIALGLVHRNRLVIRHSLTSLGVGFAVATVLTVGFALLLRWWGWADVSDLLAERPATGFITRPDRWSFPVAFIAGVAGMLALTSSKSASLVGVFISVTTVPAVAALALGIAFGDWTDSARSLLQLGINVVGIMLAAVLTLLALKGLWRRVPRSVPRRLGEAG</sequence>
<evidence type="ECO:0000313" key="3">
    <source>
        <dbReference type="Proteomes" id="UP000199022"/>
    </source>
</evidence>
<dbReference type="InterPro" id="IPR005240">
    <property type="entry name" value="DUF389"/>
</dbReference>
<feature type="transmembrane region" description="Helical" evidence="1">
    <location>
        <begin position="222"/>
        <end position="239"/>
    </location>
</feature>
<dbReference type="PANTHER" id="PTHR20992">
    <property type="entry name" value="AT15442P-RELATED"/>
    <property type="match status" value="1"/>
</dbReference>
<name>A0A1I1IFK9_9ACTN</name>
<feature type="transmembrane region" description="Helical" evidence="1">
    <location>
        <begin position="115"/>
        <end position="135"/>
    </location>
</feature>
<dbReference type="EMBL" id="FOMD01000001">
    <property type="protein sequence ID" value="SFC34452.1"/>
    <property type="molecule type" value="Genomic_DNA"/>
</dbReference>
<evidence type="ECO:0000313" key="2">
    <source>
        <dbReference type="EMBL" id="SFC34452.1"/>
    </source>
</evidence>
<feature type="transmembrane region" description="Helical" evidence="1">
    <location>
        <begin position="246"/>
        <end position="269"/>
    </location>
</feature>
<feature type="transmembrane region" description="Helical" evidence="1">
    <location>
        <begin position="174"/>
        <end position="198"/>
    </location>
</feature>
<dbReference type="Pfam" id="PF04087">
    <property type="entry name" value="DUF389"/>
    <property type="match status" value="1"/>
</dbReference>
<accession>A0A1I1IFK9</accession>
<keyword evidence="1" id="KW-1133">Transmembrane helix</keyword>
<evidence type="ECO:0000256" key="1">
    <source>
        <dbReference type="SAM" id="Phobius"/>
    </source>
</evidence>
<dbReference type="Proteomes" id="UP000199022">
    <property type="component" value="Unassembled WGS sequence"/>
</dbReference>
<feature type="transmembrane region" description="Helical" evidence="1">
    <location>
        <begin position="281"/>
        <end position="303"/>
    </location>
</feature>
<proteinExistence type="predicted"/>
<protein>
    <submittedName>
        <fullName evidence="2">Uncharacterized hydrophobic domain-containing protein</fullName>
    </submittedName>
</protein>
<organism evidence="2 3">
    <name type="scientific">Klenkia taihuensis</name>
    <dbReference type="NCBI Taxonomy" id="1225127"/>
    <lineage>
        <taxon>Bacteria</taxon>
        <taxon>Bacillati</taxon>
        <taxon>Actinomycetota</taxon>
        <taxon>Actinomycetes</taxon>
        <taxon>Geodermatophilales</taxon>
        <taxon>Geodermatophilaceae</taxon>
        <taxon>Klenkia</taxon>
    </lineage>
</organism>
<gene>
    <name evidence="2" type="ORF">SAMN05661030_0733</name>
</gene>
<keyword evidence="1" id="KW-0472">Membrane</keyword>
<dbReference type="PANTHER" id="PTHR20992:SF9">
    <property type="entry name" value="AT15442P-RELATED"/>
    <property type="match status" value="1"/>
</dbReference>
<dbReference type="AlphaFoldDB" id="A0A1I1IFK9"/>
<dbReference type="STRING" id="1225127.SAMN05661030_0733"/>
<reference evidence="3" key="1">
    <citation type="submission" date="2016-10" db="EMBL/GenBank/DDBJ databases">
        <authorList>
            <person name="Varghese N."/>
            <person name="Submissions S."/>
        </authorList>
    </citation>
    <scope>NUCLEOTIDE SEQUENCE [LARGE SCALE GENOMIC DNA]</scope>
    <source>
        <strain evidence="3">DSM 45962</strain>
    </source>
</reference>
<keyword evidence="1" id="KW-0812">Transmembrane</keyword>
<keyword evidence="3" id="KW-1185">Reference proteome</keyword>
<dbReference type="RefSeq" id="WP_207506147.1">
    <property type="nucleotide sequence ID" value="NZ_BNAC01000002.1"/>
</dbReference>
<feature type="transmembrane region" description="Helical" evidence="1">
    <location>
        <begin position="141"/>
        <end position="162"/>
    </location>
</feature>